<reference evidence="9 10" key="1">
    <citation type="submission" date="2015-09" db="EMBL/GenBank/DDBJ databases">
        <authorList>
            <consortium name="Pathogen Informatics"/>
        </authorList>
    </citation>
    <scope>NUCLEOTIDE SEQUENCE [LARGE SCALE GENOMIC DNA]</scope>
    <source>
        <strain evidence="9 10">2789STDY5834875</strain>
    </source>
</reference>
<dbReference type="InterPro" id="IPR027417">
    <property type="entry name" value="P-loop_NTPase"/>
</dbReference>
<evidence type="ECO:0000313" key="10">
    <source>
        <dbReference type="Proteomes" id="UP000095621"/>
    </source>
</evidence>
<dbReference type="EMBL" id="CZBU01000002">
    <property type="protein sequence ID" value="CUQ76225.1"/>
    <property type="molecule type" value="Genomic_DNA"/>
</dbReference>
<dbReference type="RefSeq" id="WP_055214984.1">
    <property type="nucleotide sequence ID" value="NZ_CZBU01000002.1"/>
</dbReference>
<keyword evidence="3 7" id="KW-0547">Nucleotide-binding</keyword>
<dbReference type="InterPro" id="IPR011890">
    <property type="entry name" value="SMC_prok"/>
</dbReference>
<gene>
    <name evidence="7 9" type="primary">smc</name>
    <name evidence="9" type="ORF">ERS852490_00936</name>
</gene>
<dbReference type="PANTHER" id="PTHR43977">
    <property type="entry name" value="STRUCTURAL MAINTENANCE OF CHROMOSOMES PROTEIN 3"/>
    <property type="match status" value="1"/>
</dbReference>
<evidence type="ECO:0000256" key="1">
    <source>
        <dbReference type="ARBA" id="ARBA00004496"/>
    </source>
</evidence>
<dbReference type="GO" id="GO:0007062">
    <property type="term" value="P:sister chromatid cohesion"/>
    <property type="evidence" value="ECO:0007669"/>
    <property type="project" value="InterPro"/>
</dbReference>
<evidence type="ECO:0000259" key="8">
    <source>
        <dbReference type="SMART" id="SM00968"/>
    </source>
</evidence>
<feature type="binding site" evidence="7">
    <location>
        <begin position="32"/>
        <end position="39"/>
    </location>
    <ligand>
        <name>ATP</name>
        <dbReference type="ChEBI" id="CHEBI:30616"/>
    </ligand>
</feature>
<dbReference type="Gene3D" id="1.10.287.1490">
    <property type="match status" value="2"/>
</dbReference>
<evidence type="ECO:0000313" key="9">
    <source>
        <dbReference type="EMBL" id="CUQ76225.1"/>
    </source>
</evidence>
<proteinExistence type="inferred from homology"/>
<dbReference type="Gene3D" id="1.20.1060.20">
    <property type="match status" value="1"/>
</dbReference>
<dbReference type="GO" id="GO:0030261">
    <property type="term" value="P:chromosome condensation"/>
    <property type="evidence" value="ECO:0007669"/>
    <property type="project" value="InterPro"/>
</dbReference>
<comment type="subcellular location">
    <subcellularLocation>
        <location evidence="1 7">Cytoplasm</location>
    </subcellularLocation>
</comment>
<dbReference type="Pfam" id="PF06470">
    <property type="entry name" value="SMC_hinge"/>
    <property type="match status" value="1"/>
</dbReference>
<dbReference type="HAMAP" id="MF_01894">
    <property type="entry name" value="Smc_prok"/>
    <property type="match status" value="1"/>
</dbReference>
<dbReference type="FunFam" id="3.40.50.300:FF:000984">
    <property type="entry name" value="Chromosome partition protein Smc"/>
    <property type="match status" value="1"/>
</dbReference>
<evidence type="ECO:0000256" key="6">
    <source>
        <dbReference type="ARBA" id="ARBA00023125"/>
    </source>
</evidence>
<evidence type="ECO:0000256" key="5">
    <source>
        <dbReference type="ARBA" id="ARBA00023054"/>
    </source>
</evidence>
<feature type="domain" description="SMC hinge" evidence="8">
    <location>
        <begin position="521"/>
        <end position="638"/>
    </location>
</feature>
<dbReference type="InterPro" id="IPR010935">
    <property type="entry name" value="SMC_hinge"/>
</dbReference>
<dbReference type="InterPro" id="IPR024704">
    <property type="entry name" value="SMC"/>
</dbReference>
<keyword evidence="2 7" id="KW-0963">Cytoplasm</keyword>
<dbReference type="InterPro" id="IPR003395">
    <property type="entry name" value="RecF/RecN/SMC_N"/>
</dbReference>
<feature type="coiled-coil region" evidence="7">
    <location>
        <begin position="255"/>
        <end position="310"/>
    </location>
</feature>
<evidence type="ECO:0000256" key="2">
    <source>
        <dbReference type="ARBA" id="ARBA00022490"/>
    </source>
</evidence>
<dbReference type="SMART" id="SM00968">
    <property type="entry name" value="SMC_hinge"/>
    <property type="match status" value="1"/>
</dbReference>
<dbReference type="SUPFAM" id="SSF75553">
    <property type="entry name" value="Smc hinge domain"/>
    <property type="match status" value="1"/>
</dbReference>
<comment type="function">
    <text evidence="7">Required for chromosome condensation and partitioning.</text>
</comment>
<keyword evidence="6 7" id="KW-0238">DNA-binding</keyword>
<accession>A0A174YM90</accession>
<dbReference type="PIRSF" id="PIRSF005719">
    <property type="entry name" value="SMC"/>
    <property type="match status" value="1"/>
</dbReference>
<protein>
    <recommendedName>
        <fullName evidence="7">Chromosome partition protein Smc</fullName>
    </recommendedName>
</protein>
<dbReference type="AlphaFoldDB" id="A0A174YM90"/>
<dbReference type="InterPro" id="IPR036277">
    <property type="entry name" value="SMC_hinge_sf"/>
</dbReference>
<comment type="domain">
    <text evidence="7">Contains large globular domains required for ATP hydrolysis at each terminus and a third globular domain forming a flexible hinge near the middle of the molecule. These domains are separated by coiled-coil structures.</text>
</comment>
<organism evidence="9 10">
    <name type="scientific">Lachnospira eligens</name>
    <dbReference type="NCBI Taxonomy" id="39485"/>
    <lineage>
        <taxon>Bacteria</taxon>
        <taxon>Bacillati</taxon>
        <taxon>Bacillota</taxon>
        <taxon>Clostridia</taxon>
        <taxon>Lachnospirales</taxon>
        <taxon>Lachnospiraceae</taxon>
        <taxon>Lachnospira</taxon>
    </lineage>
</organism>
<dbReference type="GO" id="GO:0016887">
    <property type="term" value="F:ATP hydrolysis activity"/>
    <property type="evidence" value="ECO:0007669"/>
    <property type="project" value="InterPro"/>
</dbReference>
<dbReference type="SUPFAM" id="SSF52540">
    <property type="entry name" value="P-loop containing nucleoside triphosphate hydrolases"/>
    <property type="match status" value="1"/>
</dbReference>
<dbReference type="GO" id="GO:0005524">
    <property type="term" value="F:ATP binding"/>
    <property type="evidence" value="ECO:0007669"/>
    <property type="project" value="UniProtKB-UniRule"/>
</dbReference>
<dbReference type="NCBIfam" id="TIGR02168">
    <property type="entry name" value="SMC_prok_B"/>
    <property type="match status" value="1"/>
</dbReference>
<dbReference type="CDD" id="cd03278">
    <property type="entry name" value="ABC_SMC_barmotin"/>
    <property type="match status" value="2"/>
</dbReference>
<dbReference type="GO" id="GO:0007059">
    <property type="term" value="P:chromosome segregation"/>
    <property type="evidence" value="ECO:0007669"/>
    <property type="project" value="UniProtKB-UniRule"/>
</dbReference>
<keyword evidence="5 7" id="KW-0175">Coiled coil</keyword>
<dbReference type="Gene3D" id="3.30.70.1620">
    <property type="match status" value="1"/>
</dbReference>
<dbReference type="GO" id="GO:0005737">
    <property type="term" value="C:cytoplasm"/>
    <property type="evidence" value="ECO:0007669"/>
    <property type="project" value="UniProtKB-SubCell"/>
</dbReference>
<evidence type="ECO:0000256" key="7">
    <source>
        <dbReference type="HAMAP-Rule" id="MF_01894"/>
    </source>
</evidence>
<dbReference type="GO" id="GO:0003677">
    <property type="term" value="F:DNA binding"/>
    <property type="evidence" value="ECO:0007669"/>
    <property type="project" value="UniProtKB-UniRule"/>
</dbReference>
<dbReference type="Gene3D" id="3.40.50.300">
    <property type="entry name" value="P-loop containing nucleotide triphosphate hydrolases"/>
    <property type="match status" value="2"/>
</dbReference>
<evidence type="ECO:0000256" key="3">
    <source>
        <dbReference type="ARBA" id="ARBA00022741"/>
    </source>
</evidence>
<dbReference type="Pfam" id="PF02463">
    <property type="entry name" value="SMC_N"/>
    <property type="match status" value="2"/>
</dbReference>
<comment type="subunit">
    <text evidence="7">Homodimer.</text>
</comment>
<keyword evidence="4 7" id="KW-0067">ATP-binding</keyword>
<feature type="coiled-coil region" evidence="7">
    <location>
        <begin position="735"/>
        <end position="940"/>
    </location>
</feature>
<feature type="coiled-coil region" evidence="7">
    <location>
        <begin position="339"/>
        <end position="373"/>
    </location>
</feature>
<dbReference type="GO" id="GO:0006260">
    <property type="term" value="P:DNA replication"/>
    <property type="evidence" value="ECO:0007669"/>
    <property type="project" value="UniProtKB-UniRule"/>
</dbReference>
<comment type="similarity">
    <text evidence="7">Belongs to the SMC family.</text>
</comment>
<sequence length="1189" mass="134394">MYLKSIEVQGFKSFANKIVFDFHNGITGIVGPNGSGKSNVADAVRWVLGEQSAKQLRGSKMEDVIFAGTENRKPVGFAFVSITLDNSDHALPVDYDEVTVSRRVYRSGESEYLINGNSCRLKDVTEMFYDTGIGKEGYSIIGQGQIDKILSGKPDERRELFDEAAGIVKFKRRKATAIKKLENERANLVRVNDILSELEKQVGPLQVQSEKAKEYLDYKADLKKYDVNAFLLESDRISKDLEELTGKIGIADNDLANSRAEYESTKAEYEEAEEQLSKVNSDIENVNSLLSNTELESQRLNGEINVITEQINRFTDNEKHYSDRIAAIDKDKAAKQTNVADFKKQLNELSTSVEEFENNLKAKQDTADVIKQDIDGVSDQIESRQNDIYDRLNAKSSINAENQKFATMLEQLNIRKAELNSHLIKDKSDEAEQNIKINDISARLETAQKNALDIAERIAANNNEVTAIKNENADLNAQHDKIVQNYHREKSRLESLVNITERYDGYGNSIRKIMELKDSNPGILGVIADIVKVERKYETAIETALGGTIQNIVTDKESTAKELIAYLKQNKLGRATFLPLNAISGRNTLEKEPCIKENGVIGIASNLVRVSFEYENLAKYLLGRILVVDNIDNALLIAKKYKYSLRIVTLEGEQLNPGGSMTGGAFKNSSNLLGRRREIEELKKSVSELSKSSTELKTKIADNRAKIASIRELIDADNKANREVSLAVNTEQMNLNQAKQKLSEIRIIYDKDKAETTEIDRQIKEIDENKNQVSGSLSALDIQNESSRKEIENLNKQLEAKKAELDKTNDDIENLKIRFSSVEQKTAFIQENIIRINSEIAALESEEADIRQRKESLSSEVEDKNAQIEKLRSDIHKAKNQIEDCNTKITALRKDRDIINASHKTFFDKREKINEQIVLLEKESMRLHNQQEKLEEENDSIVDYMWNEYELTYSYAAELRSEELTDISDIKKQINILKANIKKLGVVNVNAIEEYKEVSERYNFLKTQHDDMIKAEEALVLVIDELDNGMRIQFKEKFEEIKVEFDKVFKELFGGGRGTIELVEGEDILEAGIVIISQPPGKKLQNMMQLSGGEKALTAIALLFAIQNLKPSPFCLLDEIEAALDDSNVGRYANYLHKLTKHTQFIVITHRRGTMAAADRLYGITMQEKGVSALVSVDLIANDLDKKKE</sequence>
<dbReference type="Proteomes" id="UP000095621">
    <property type="component" value="Unassembled WGS sequence"/>
</dbReference>
<dbReference type="GO" id="GO:0005694">
    <property type="term" value="C:chromosome"/>
    <property type="evidence" value="ECO:0007669"/>
    <property type="project" value="InterPro"/>
</dbReference>
<evidence type="ECO:0000256" key="4">
    <source>
        <dbReference type="ARBA" id="ARBA00022840"/>
    </source>
</evidence>
<dbReference type="OrthoDB" id="9808768at2"/>
<name>A0A174YM90_9FIRM</name>
<dbReference type="FunFam" id="3.40.50.300:FF:000901">
    <property type="entry name" value="Chromosome partition protein Smc"/>
    <property type="match status" value="1"/>
</dbReference>